<evidence type="ECO:0000313" key="3">
    <source>
        <dbReference type="EMBL" id="GLR47802.1"/>
    </source>
</evidence>
<keyword evidence="4" id="KW-1185">Reference proteome</keyword>
<comment type="caution">
    <text evidence="3">The sequence shown here is derived from an EMBL/GenBank/DDBJ whole genome shotgun (WGS) entry which is preliminary data.</text>
</comment>
<dbReference type="RefSeq" id="WP_029941107.1">
    <property type="nucleotide sequence ID" value="NZ_BSOO01000013.1"/>
</dbReference>
<reference evidence="4" key="1">
    <citation type="journal article" date="2019" name="Int. J. Syst. Evol. Microbiol.">
        <title>The Global Catalogue of Microorganisms (GCM) 10K type strain sequencing project: providing services to taxonomists for standard genome sequencing and annotation.</title>
        <authorList>
            <consortium name="The Broad Institute Genomics Platform"/>
            <consortium name="The Broad Institute Genome Sequencing Center for Infectious Disease"/>
            <person name="Wu L."/>
            <person name="Ma J."/>
        </authorList>
    </citation>
    <scope>NUCLEOTIDE SEQUENCE [LARGE SCALE GENOMIC DNA]</scope>
    <source>
        <strain evidence="4">NBRC 102146</strain>
    </source>
</reference>
<feature type="region of interest" description="Disordered" evidence="1">
    <location>
        <begin position="75"/>
        <end position="94"/>
    </location>
</feature>
<organism evidence="3 4">
    <name type="scientific">Sphingomonas astaxanthinifaciens DSM 22298</name>
    <dbReference type="NCBI Taxonomy" id="1123267"/>
    <lineage>
        <taxon>Bacteria</taxon>
        <taxon>Pseudomonadati</taxon>
        <taxon>Pseudomonadota</taxon>
        <taxon>Alphaproteobacteria</taxon>
        <taxon>Sphingomonadales</taxon>
        <taxon>Sphingomonadaceae</taxon>
        <taxon>Sphingomonas</taxon>
    </lineage>
</organism>
<dbReference type="Pfam" id="PF07791">
    <property type="entry name" value="Imm11"/>
    <property type="match status" value="1"/>
</dbReference>
<dbReference type="Proteomes" id="UP001156703">
    <property type="component" value="Unassembled WGS sequence"/>
</dbReference>
<sequence length="252" mass="28349">MVWGMSLPSTFGEFWPDGEFEGPDTGSLPPWWERLRLHYLAQSPDEQRRLYDPGDQHVGYGAGNYPSFVTAKFRQEQGTRTEPEGPPIGAIQTHEPPQSFVTVKSYETLGSIIALNFGLIAVETSLKTIIERFEPGRHLFFPIEIRMPRGRALPVNYHVLVVGRFLHAFVPEESKSGSWSGFGPAYPDTYAFIDKAAGIQGLAMSEAKFGDVHLWRERNSTQILFCLSDDLRGAIVDAGLRLPRHFKMKQVP</sequence>
<dbReference type="InterPro" id="IPR012433">
    <property type="entry name" value="Imm11"/>
</dbReference>
<gene>
    <name evidence="3" type="ORF">GCM10007925_15150</name>
</gene>
<accession>A0ABQ5Z8B9</accession>
<name>A0ABQ5Z8B9_9SPHN</name>
<protein>
    <recommendedName>
        <fullName evidence="2">Immunity MXAN-0049 protein domain-containing protein</fullName>
    </recommendedName>
</protein>
<proteinExistence type="predicted"/>
<dbReference type="EMBL" id="BSOO01000013">
    <property type="protein sequence ID" value="GLR47802.1"/>
    <property type="molecule type" value="Genomic_DNA"/>
</dbReference>
<evidence type="ECO:0000256" key="1">
    <source>
        <dbReference type="SAM" id="MobiDB-lite"/>
    </source>
</evidence>
<evidence type="ECO:0000259" key="2">
    <source>
        <dbReference type="Pfam" id="PF07791"/>
    </source>
</evidence>
<feature type="domain" description="Immunity MXAN-0049 protein" evidence="2">
    <location>
        <begin position="78"/>
        <end position="241"/>
    </location>
</feature>
<evidence type="ECO:0000313" key="4">
    <source>
        <dbReference type="Proteomes" id="UP001156703"/>
    </source>
</evidence>